<name>A0ABZ1YLC5_9NOCA</name>
<protein>
    <submittedName>
        <fullName evidence="1">Uncharacterized protein</fullName>
    </submittedName>
</protein>
<keyword evidence="2" id="KW-1185">Reference proteome</keyword>
<dbReference type="RefSeq" id="WP_327096011.1">
    <property type="nucleotide sequence ID" value="NZ_CP109149.1"/>
</dbReference>
<accession>A0ABZ1YLC5</accession>
<organism evidence="1 2">
    <name type="scientific">Nocardia vinacea</name>
    <dbReference type="NCBI Taxonomy" id="96468"/>
    <lineage>
        <taxon>Bacteria</taxon>
        <taxon>Bacillati</taxon>
        <taxon>Actinomycetota</taxon>
        <taxon>Actinomycetes</taxon>
        <taxon>Mycobacteriales</taxon>
        <taxon>Nocardiaceae</taxon>
        <taxon>Nocardia</taxon>
    </lineage>
</organism>
<proteinExistence type="predicted"/>
<gene>
    <name evidence="1" type="ORF">OG563_26125</name>
</gene>
<reference evidence="1" key="1">
    <citation type="submission" date="2022-10" db="EMBL/GenBank/DDBJ databases">
        <title>The complete genomes of actinobacterial strains from the NBC collection.</title>
        <authorList>
            <person name="Joergensen T.S."/>
            <person name="Alvarez Arevalo M."/>
            <person name="Sterndorff E.B."/>
            <person name="Faurdal D."/>
            <person name="Vuksanovic O."/>
            <person name="Mourched A.-S."/>
            <person name="Charusanti P."/>
            <person name="Shaw S."/>
            <person name="Blin K."/>
            <person name="Weber T."/>
        </authorList>
    </citation>
    <scope>NUCLEOTIDE SEQUENCE</scope>
    <source>
        <strain evidence="1">NBC_01482</strain>
    </source>
</reference>
<sequence>MSETNPRAQLFVDGGAAYAFLMYRDIQDGRYDRIPAPPGKDDLVLHVEKGLRVTMFSEPVFSGAKTVVAADQGRRVRQLVDRAVVKSAIVESV</sequence>
<dbReference type="Proteomes" id="UP001432062">
    <property type="component" value="Chromosome"/>
</dbReference>
<evidence type="ECO:0000313" key="2">
    <source>
        <dbReference type="Proteomes" id="UP001432062"/>
    </source>
</evidence>
<evidence type="ECO:0000313" key="1">
    <source>
        <dbReference type="EMBL" id="WUV42727.1"/>
    </source>
</evidence>
<dbReference type="EMBL" id="CP109441">
    <property type="protein sequence ID" value="WUV42727.1"/>
    <property type="molecule type" value="Genomic_DNA"/>
</dbReference>